<evidence type="ECO:0000313" key="2">
    <source>
        <dbReference type="EMBL" id="KAH6886271.1"/>
    </source>
</evidence>
<organism evidence="2 3">
    <name type="scientific">Thelonectria olida</name>
    <dbReference type="NCBI Taxonomy" id="1576542"/>
    <lineage>
        <taxon>Eukaryota</taxon>
        <taxon>Fungi</taxon>
        <taxon>Dikarya</taxon>
        <taxon>Ascomycota</taxon>
        <taxon>Pezizomycotina</taxon>
        <taxon>Sordariomycetes</taxon>
        <taxon>Hypocreomycetidae</taxon>
        <taxon>Hypocreales</taxon>
        <taxon>Nectriaceae</taxon>
        <taxon>Thelonectria</taxon>
    </lineage>
</organism>
<evidence type="ECO:0000259" key="1">
    <source>
        <dbReference type="Pfam" id="PF06985"/>
    </source>
</evidence>
<reference evidence="2 3" key="1">
    <citation type="journal article" date="2021" name="Nat. Commun.">
        <title>Genetic determinants of endophytism in the Arabidopsis root mycobiome.</title>
        <authorList>
            <person name="Mesny F."/>
            <person name="Miyauchi S."/>
            <person name="Thiergart T."/>
            <person name="Pickel B."/>
            <person name="Atanasova L."/>
            <person name="Karlsson M."/>
            <person name="Huettel B."/>
            <person name="Barry K.W."/>
            <person name="Haridas S."/>
            <person name="Chen C."/>
            <person name="Bauer D."/>
            <person name="Andreopoulos W."/>
            <person name="Pangilinan J."/>
            <person name="LaButti K."/>
            <person name="Riley R."/>
            <person name="Lipzen A."/>
            <person name="Clum A."/>
            <person name="Drula E."/>
            <person name="Henrissat B."/>
            <person name="Kohler A."/>
            <person name="Grigoriev I.V."/>
            <person name="Martin F.M."/>
            <person name="Hacquard S."/>
        </authorList>
    </citation>
    <scope>NUCLEOTIDE SEQUENCE [LARGE SCALE GENOMIC DNA]</scope>
    <source>
        <strain evidence="2 3">MPI-CAGE-CH-0241</strain>
    </source>
</reference>
<dbReference type="AlphaFoldDB" id="A0A9P9AQJ0"/>
<name>A0A9P9AQJ0_9HYPO</name>
<dbReference type="PANTHER" id="PTHR33112">
    <property type="entry name" value="DOMAIN PROTEIN, PUTATIVE-RELATED"/>
    <property type="match status" value="1"/>
</dbReference>
<dbReference type="InterPro" id="IPR010730">
    <property type="entry name" value="HET"/>
</dbReference>
<evidence type="ECO:0000313" key="3">
    <source>
        <dbReference type="Proteomes" id="UP000777438"/>
    </source>
</evidence>
<accession>A0A9P9AQJ0</accession>
<keyword evidence="3" id="KW-1185">Reference proteome</keyword>
<dbReference type="PANTHER" id="PTHR33112:SF10">
    <property type="entry name" value="TOL"/>
    <property type="match status" value="1"/>
</dbReference>
<protein>
    <recommendedName>
        <fullName evidence="1">Heterokaryon incompatibility domain-containing protein</fullName>
    </recommendedName>
</protein>
<feature type="domain" description="Heterokaryon incompatibility" evidence="1">
    <location>
        <begin position="316"/>
        <end position="406"/>
    </location>
</feature>
<feature type="domain" description="Heterokaryon incompatibility" evidence="1">
    <location>
        <begin position="231"/>
        <end position="300"/>
    </location>
</feature>
<sequence length="784" mass="89237">MVCSFCRSHILESGNTWGYHHYDVSRFKQSLQEECSLCTRLSDDLKATSDSEHNLNTSAEPDSWLDPWLGKDSSQDAVYRWTLRNASAVTRESKDMVVLRFRPNLGTDPAQQMQNNKRLRLPDRAFYFLHEEEDVQGDQKGDATDSRLRPELGRIPHAHQLGGRTDSNGAWAQMSSWMDNCLKHHPNCARKHSERDFVPTRLVDVGPHNGKWPPDTVRVVVTEERHKHSPYVTLSHCWGKDPFVNLVEDNFDEFTTSGVSWEQIKSNQNFVDAILVARKLKTRFIWIDSLCIIQEPRFDTEAERLTFEKNKKRKGDSDFSKEGKTMHKVYRNSYLNISAAASPDKNGGLFKARDYDDLRRIIPEQYVPRKSTVLFKNHKWRAVADKIYEEGLLNKILYTRGWVFQERMLSPRLLHFSTNQIFWECSTITAPESIPTGLPLPLDAPVAAPDRQWRLRLQQAALSVRSIGDSSIETFWRIAVRAYTSCDLGQEKDKLIAIWGVAKLVRDALREDFAAGLWSLGLVEQLCWRVANDRAQRPPALAAFPSWSWMSVRGAIEPASRIGNPPRVWEIEGVDGKEPQFELRERVSLDTVVGKGPTWKEELANMTNRMADMEEHMGAHITAEYKSKSRDAPPELVCPEISIKGHVMKGSLKKCEGTSGWDLAIDLPNEQVVWMEAFPDVRPSVDDLECEFVVLAVSCSLYLEGLDKDELDCLEDDEISEVEYAGTGILVEKVEGSMYKRTGALRFEGISNESWEGLRESCCGRETEGEGAHALEDGIQILLC</sequence>
<dbReference type="Pfam" id="PF06985">
    <property type="entry name" value="HET"/>
    <property type="match status" value="2"/>
</dbReference>
<dbReference type="OrthoDB" id="5362512at2759"/>
<proteinExistence type="predicted"/>
<gene>
    <name evidence="2" type="ORF">B0T10DRAFT_79058</name>
</gene>
<comment type="caution">
    <text evidence="2">The sequence shown here is derived from an EMBL/GenBank/DDBJ whole genome shotgun (WGS) entry which is preliminary data.</text>
</comment>
<dbReference type="EMBL" id="JAGPYM010000016">
    <property type="protein sequence ID" value="KAH6886271.1"/>
    <property type="molecule type" value="Genomic_DNA"/>
</dbReference>
<dbReference type="Proteomes" id="UP000777438">
    <property type="component" value="Unassembled WGS sequence"/>
</dbReference>